<keyword evidence="5" id="KW-0732">Signal</keyword>
<dbReference type="GO" id="GO:0016787">
    <property type="term" value="F:hydrolase activity"/>
    <property type="evidence" value="ECO:0007669"/>
    <property type="project" value="UniProtKB-UniRule"/>
</dbReference>
<dbReference type="InterPro" id="IPR050301">
    <property type="entry name" value="NTE"/>
</dbReference>
<feature type="chain" id="PRO_5037872419" evidence="5">
    <location>
        <begin position="25"/>
        <end position="315"/>
    </location>
</feature>
<evidence type="ECO:0000256" key="2">
    <source>
        <dbReference type="ARBA" id="ARBA00022963"/>
    </source>
</evidence>
<dbReference type="Proteomes" id="UP000709959">
    <property type="component" value="Unassembled WGS sequence"/>
</dbReference>
<dbReference type="InterPro" id="IPR016035">
    <property type="entry name" value="Acyl_Trfase/lysoPLipase"/>
</dbReference>
<comment type="caution">
    <text evidence="7">The sequence shown here is derived from an EMBL/GenBank/DDBJ whole genome shotgun (WGS) entry which is preliminary data.</text>
</comment>
<feature type="active site" description="Proton acceptor" evidence="4">
    <location>
        <position position="198"/>
    </location>
</feature>
<reference evidence="7 8" key="1">
    <citation type="submission" date="2020-10" db="EMBL/GenBank/DDBJ databases">
        <title>Connecting structure to function with the recovery of over 1000 high-quality activated sludge metagenome-assembled genomes encoding full-length rRNA genes using long-read sequencing.</title>
        <authorList>
            <person name="Singleton C.M."/>
            <person name="Petriglieri F."/>
            <person name="Kristensen J.M."/>
            <person name="Kirkegaard R.H."/>
            <person name="Michaelsen T.Y."/>
            <person name="Andersen M.H."/>
            <person name="Karst S.M."/>
            <person name="Dueholm M.S."/>
            <person name="Nielsen P.H."/>
            <person name="Albertsen M."/>
        </authorList>
    </citation>
    <scope>NUCLEOTIDE SEQUENCE [LARGE SCALE GENOMIC DNA]</scope>
    <source>
        <strain evidence="7">OdNE_18-Q3-R46-58_MAXAC.008</strain>
    </source>
</reference>
<name>A0A936F3P2_9BACT</name>
<dbReference type="SUPFAM" id="SSF52151">
    <property type="entry name" value="FabD/lysophospholipase-like"/>
    <property type="match status" value="1"/>
</dbReference>
<accession>A0A936F3P2</accession>
<evidence type="ECO:0000313" key="8">
    <source>
        <dbReference type="Proteomes" id="UP000709959"/>
    </source>
</evidence>
<evidence type="ECO:0000256" key="3">
    <source>
        <dbReference type="ARBA" id="ARBA00023098"/>
    </source>
</evidence>
<comment type="caution">
    <text evidence="4">Lacks conserved residue(s) required for the propagation of feature annotation.</text>
</comment>
<evidence type="ECO:0000313" key="7">
    <source>
        <dbReference type="EMBL" id="MBK8573226.1"/>
    </source>
</evidence>
<dbReference type="InterPro" id="IPR002641">
    <property type="entry name" value="PNPLA_dom"/>
</dbReference>
<dbReference type="PANTHER" id="PTHR14226:SF29">
    <property type="entry name" value="NEUROPATHY TARGET ESTERASE SWS"/>
    <property type="match status" value="1"/>
</dbReference>
<dbReference type="EMBL" id="JADKCH010000014">
    <property type="protein sequence ID" value="MBK8573226.1"/>
    <property type="molecule type" value="Genomic_DNA"/>
</dbReference>
<feature type="domain" description="PNPLA" evidence="6">
    <location>
        <begin position="49"/>
        <end position="211"/>
    </location>
</feature>
<evidence type="ECO:0000256" key="4">
    <source>
        <dbReference type="PROSITE-ProRule" id="PRU01161"/>
    </source>
</evidence>
<dbReference type="Gene3D" id="3.40.1090.10">
    <property type="entry name" value="Cytosolic phospholipase A2 catalytic domain"/>
    <property type="match status" value="2"/>
</dbReference>
<dbReference type="PROSITE" id="PS51257">
    <property type="entry name" value="PROKAR_LIPOPROTEIN"/>
    <property type="match status" value="1"/>
</dbReference>
<proteinExistence type="predicted"/>
<gene>
    <name evidence="7" type="ORF">IPN91_11395</name>
</gene>
<protein>
    <submittedName>
        <fullName evidence="7">Patatin-like phospholipase family protein</fullName>
    </submittedName>
</protein>
<evidence type="ECO:0000256" key="1">
    <source>
        <dbReference type="ARBA" id="ARBA00022801"/>
    </source>
</evidence>
<evidence type="ECO:0000256" key="5">
    <source>
        <dbReference type="SAM" id="SignalP"/>
    </source>
</evidence>
<keyword evidence="3 4" id="KW-0443">Lipid metabolism</keyword>
<keyword evidence="1 4" id="KW-0378">Hydrolase</keyword>
<dbReference type="PANTHER" id="PTHR14226">
    <property type="entry name" value="NEUROPATHY TARGET ESTERASE/SWISS CHEESE D.MELANOGASTER"/>
    <property type="match status" value="1"/>
</dbReference>
<keyword evidence="2 4" id="KW-0442">Lipid degradation</keyword>
<feature type="short sequence motif" description="DGA/G" evidence="4">
    <location>
        <begin position="198"/>
        <end position="200"/>
    </location>
</feature>
<dbReference type="Pfam" id="PF01734">
    <property type="entry name" value="Patatin"/>
    <property type="match status" value="1"/>
</dbReference>
<evidence type="ECO:0000259" key="6">
    <source>
        <dbReference type="PROSITE" id="PS51635"/>
    </source>
</evidence>
<feature type="signal peptide" evidence="5">
    <location>
        <begin position="1"/>
        <end position="24"/>
    </location>
</feature>
<feature type="active site" description="Nucleophile" evidence="4">
    <location>
        <position position="82"/>
    </location>
</feature>
<organism evidence="7 8">
    <name type="scientific">Candidatus Geothrix odensensis</name>
    <dbReference type="NCBI Taxonomy" id="2954440"/>
    <lineage>
        <taxon>Bacteria</taxon>
        <taxon>Pseudomonadati</taxon>
        <taxon>Acidobacteriota</taxon>
        <taxon>Holophagae</taxon>
        <taxon>Holophagales</taxon>
        <taxon>Holophagaceae</taxon>
        <taxon>Geothrix</taxon>
    </lineage>
</organism>
<sequence>MRLVKALALTGLALLFACQTTPPAVIPQTPILQVPQIPSGPPPKPKIALVLGGGAARGFAHVGVIRALEQEKIPIDMVIGTSVGSLIGAIYASDVNSFDLEWTAFQLEKEDIFDFGVLNAVTGMGFAKGDKLEAWVKGHIKTANIEQMKIPFAAVAADLNWGYKVVLDKGSVARAIRASAAIPGVFQPVQHQGKILVDGGVVDNIPISVAKAKGADLVIAVDISSNLGNPNITNLLGVSLQATNIMFALNVEQSKKAADVLIAPAGIGDVGMLDFTQKKRCMQAGIDATKESMPRIRQAIDTWVAARTRPASTTP</sequence>
<dbReference type="AlphaFoldDB" id="A0A936F3P2"/>
<dbReference type="PROSITE" id="PS51635">
    <property type="entry name" value="PNPLA"/>
    <property type="match status" value="1"/>
</dbReference>
<dbReference type="GO" id="GO:0016042">
    <property type="term" value="P:lipid catabolic process"/>
    <property type="evidence" value="ECO:0007669"/>
    <property type="project" value="UniProtKB-UniRule"/>
</dbReference>
<feature type="short sequence motif" description="GXSXG" evidence="4">
    <location>
        <begin position="80"/>
        <end position="84"/>
    </location>
</feature>